<dbReference type="Proteomes" id="UP000734511">
    <property type="component" value="Unassembled WGS sequence"/>
</dbReference>
<keyword evidence="2" id="KW-1185">Reference proteome</keyword>
<name>A0ABX0ZKI3_9ACTN</name>
<sequence length="633" mass="69789">MGGDDAAQQIDRIRKLLSSEEPDSLRNGYIAVPAAGRPVLRGSTATALVPAWQKRDSGLLVPASMQPVSPIDLVLTFLTPQEIYGFALPADYTDSQLERIPVDGVLRFCAQAIHSLALPGVSRSDIDRHFVGNWFHEPTRTRILNLLQEPNRGLVVPQALMLLARRALEICPDYVPDGIHGDVVGALLVLNQYMGSGLDDGPTVISDSPGPLGRELIANQHFNRTRAATHTLARYQRRWRQIHHDLRNQPGMTSLDDAYLECTGVTLDDLAAVGGYLWAAVATQGRFVVPRDELNALNIPEERVAGVLDLISADLPAMRAELLTGRPEHRTEWTFDPFERYPVIRLAGDLLLTLDARYLIDRIFGWLPILDIKFPPSARTKPSGHRKLATQAMQTLRHVSEVYTSEVLHAIAGDVSSNRRVYDDADLKKVFTAPGQRVADAAIDYPGSWIVIEVTTTQLRREAATAVPGESQTQDIDKLVDELDQIDSTIKALRVGESKLTGTPAPAHRRYLPLLVLPEGFPVNPITLTVIRERAAARGLLQKADVDPIEIVDIEELEMIEALQEDSGPSLLEILRSKQTSSLRNASMRDYIICGLNLHPGAPQRFWPLFLAALEPLRRALPGSSGDGIGDRP</sequence>
<comment type="caution">
    <text evidence="1">The sequence shown here is derived from an EMBL/GenBank/DDBJ whole genome shotgun (WGS) entry which is preliminary data.</text>
</comment>
<accession>A0ABX0ZKI3</accession>
<evidence type="ECO:0000313" key="1">
    <source>
        <dbReference type="EMBL" id="NJP42972.1"/>
    </source>
</evidence>
<organism evidence="1 2">
    <name type="scientific">Actinacidiphila epipremni</name>
    <dbReference type="NCBI Taxonomy" id="2053013"/>
    <lineage>
        <taxon>Bacteria</taxon>
        <taxon>Bacillati</taxon>
        <taxon>Actinomycetota</taxon>
        <taxon>Actinomycetes</taxon>
        <taxon>Kitasatosporales</taxon>
        <taxon>Streptomycetaceae</taxon>
        <taxon>Actinacidiphila</taxon>
    </lineage>
</organism>
<reference evidence="1 2" key="1">
    <citation type="submission" date="2020-03" db="EMBL/GenBank/DDBJ databases">
        <title>WGS of actinomycetes isolated from Thailand.</title>
        <authorList>
            <person name="Thawai C."/>
        </authorList>
    </citation>
    <scope>NUCLEOTIDE SEQUENCE [LARGE SCALE GENOMIC DNA]</scope>
    <source>
        <strain evidence="1 2">PRB2-1</strain>
    </source>
</reference>
<gene>
    <name evidence="1" type="ORF">HCN08_06050</name>
</gene>
<evidence type="ECO:0000313" key="2">
    <source>
        <dbReference type="Proteomes" id="UP000734511"/>
    </source>
</evidence>
<protein>
    <submittedName>
        <fullName evidence="1">Uncharacterized protein</fullName>
    </submittedName>
</protein>
<proteinExistence type="predicted"/>
<dbReference type="EMBL" id="JAATEJ010000003">
    <property type="protein sequence ID" value="NJP42972.1"/>
    <property type="molecule type" value="Genomic_DNA"/>
</dbReference>